<keyword evidence="1" id="KW-0347">Helicase</keyword>
<dbReference type="Proteomes" id="UP001303324">
    <property type="component" value="Chromosome"/>
</dbReference>
<reference evidence="1 2" key="1">
    <citation type="submission" date="2023-09" db="EMBL/GenBank/DDBJ databases">
        <title>Microbial mechanism of fulvic acid promoting antimony reduction mineralization in rice fields.</title>
        <authorList>
            <person name="Chen G."/>
            <person name="Lan J."/>
        </authorList>
    </citation>
    <scope>NUCLEOTIDE SEQUENCE [LARGE SCALE GENOMIC DNA]</scope>
    <source>
        <strain evidence="1 2">PS1</strain>
    </source>
</reference>
<dbReference type="GO" id="GO:0004386">
    <property type="term" value="F:helicase activity"/>
    <property type="evidence" value="ECO:0007669"/>
    <property type="project" value="UniProtKB-KW"/>
</dbReference>
<protein>
    <submittedName>
        <fullName evidence="1">RNA helicase</fullName>
    </submittedName>
</protein>
<dbReference type="RefSeq" id="WP_311070707.1">
    <property type="nucleotide sequence ID" value="NZ_CP134494.1"/>
</dbReference>
<proteinExistence type="predicted"/>
<keyword evidence="1" id="KW-0067">ATP-binding</keyword>
<evidence type="ECO:0000313" key="2">
    <source>
        <dbReference type="Proteomes" id="UP001303324"/>
    </source>
</evidence>
<evidence type="ECO:0000313" key="1">
    <source>
        <dbReference type="EMBL" id="WNF21103.1"/>
    </source>
</evidence>
<keyword evidence="1" id="KW-0547">Nucleotide-binding</keyword>
<keyword evidence="1" id="KW-0378">Hydrolase</keyword>
<gene>
    <name evidence="1" type="ORF">RH061_12910</name>
</gene>
<keyword evidence="2" id="KW-1185">Reference proteome</keyword>
<accession>A0ABY9VB32</accession>
<organism evidence="1 2">
    <name type="scientific">Mesobacillus jeotgali</name>
    <dbReference type="NCBI Taxonomy" id="129985"/>
    <lineage>
        <taxon>Bacteria</taxon>
        <taxon>Bacillati</taxon>
        <taxon>Bacillota</taxon>
        <taxon>Bacilli</taxon>
        <taxon>Bacillales</taxon>
        <taxon>Bacillaceae</taxon>
        <taxon>Mesobacillus</taxon>
    </lineage>
</organism>
<dbReference type="EMBL" id="CP134494">
    <property type="protein sequence ID" value="WNF21103.1"/>
    <property type="molecule type" value="Genomic_DNA"/>
</dbReference>
<sequence length="154" mass="18089">MKKLTYFIHDGKGNYEPFYEYSIPNVGMDEFYARQLCTYFIIKGTQYELVSNEMAGDEEILVLEERGKNNSVLDEKNYRGKGIHVEFRRHRESENYRLIKAIPCRTHLDVIRYLLKDIIDVPDSGQMAVTSTEVDEDRGVYVLYVKAIEENDME</sequence>
<name>A0ABY9VB32_9BACI</name>